<dbReference type="EMBL" id="MU129000">
    <property type="protein sequence ID" value="KAF9511432.1"/>
    <property type="molecule type" value="Genomic_DNA"/>
</dbReference>
<keyword evidence="5" id="KW-0732">Signal</keyword>
<dbReference type="GO" id="GO:0004499">
    <property type="term" value="F:N,N-dimethylaniline monooxygenase activity"/>
    <property type="evidence" value="ECO:0007669"/>
    <property type="project" value="InterPro"/>
</dbReference>
<protein>
    <recommendedName>
        <fullName evidence="8">FAD/NAD(P)-binding domain-containing protein</fullName>
    </recommendedName>
</protein>
<evidence type="ECO:0008006" key="8">
    <source>
        <dbReference type="Google" id="ProtNLM"/>
    </source>
</evidence>
<evidence type="ECO:0000313" key="7">
    <source>
        <dbReference type="Proteomes" id="UP000886523"/>
    </source>
</evidence>
<dbReference type="PRINTS" id="PR00419">
    <property type="entry name" value="ADXRDTASE"/>
</dbReference>
<dbReference type="PANTHER" id="PTHR23023">
    <property type="entry name" value="DIMETHYLANILINE MONOOXYGENASE"/>
    <property type="match status" value="1"/>
</dbReference>
<evidence type="ECO:0000256" key="1">
    <source>
        <dbReference type="ARBA" id="ARBA00009183"/>
    </source>
</evidence>
<keyword evidence="7" id="KW-1185">Reference proteome</keyword>
<dbReference type="Pfam" id="PF00743">
    <property type="entry name" value="FMO-like"/>
    <property type="match status" value="1"/>
</dbReference>
<dbReference type="Pfam" id="PF13450">
    <property type="entry name" value="NAD_binding_8"/>
    <property type="match status" value="1"/>
</dbReference>
<dbReference type="SUPFAM" id="SSF51905">
    <property type="entry name" value="FAD/NAD(P)-binding domain"/>
    <property type="match status" value="1"/>
</dbReference>
<dbReference type="AlphaFoldDB" id="A0A9P6DRT1"/>
<feature type="chain" id="PRO_5040244710" description="FAD/NAD(P)-binding domain-containing protein" evidence="5">
    <location>
        <begin position="20"/>
        <end position="582"/>
    </location>
</feature>
<keyword evidence="3" id="KW-0274">FAD</keyword>
<evidence type="ECO:0000256" key="5">
    <source>
        <dbReference type="SAM" id="SignalP"/>
    </source>
</evidence>
<comment type="caution">
    <text evidence="6">The sequence shown here is derived from an EMBL/GenBank/DDBJ whole genome shotgun (WGS) entry which is preliminary data.</text>
</comment>
<evidence type="ECO:0000313" key="6">
    <source>
        <dbReference type="EMBL" id="KAF9511432.1"/>
    </source>
</evidence>
<sequence>MRLQSLLTIFCLGVVEVIASRQAQTPLASVPQPPPSSGPYTEFLPIRRVAVIGAGPSGLQSAAALLEHGFEVRLFDRRPKPGGNWFYTSVTPPPAAFPDRPIEFSAYTPDIPDVVPKIHIYEDGEDGISNEWRLREHWNPSPVWNDLHTNSAPVFTSLPDVKYPPDAEWALSHQHILRHVRQFASYKGLNSNDEESGNVTSYSTRVERLRKSPDGKTWRLHLRKLEQLPYSSGRIRAEWWTEDFDAVVVSAARFDAPHIPRIEGLAAWARAFPRQIYHSFQYREPEALRGKNVLIVGGSISASEIARAVAPYVKAFSISLRYHETYPSSFKRRSINRLPANITKIPEVSAFSKLDAHSADRGLSSASLTLLNGSVIGGFDEIIFATGYLRSHPFLVDFHNSSIIGRDEPEVKVAPIITDGTHLRSLHWTGHYINDPTLAFTNVRPWTLGRYQSLGFAKTWSGKARLPSQEQMWAEYPGAKSSVTSHAFGSLAEEAQNRQWVAWLNNASLEFGGRLVSPWPIEYREAFVYYANTAWEAGYTTSRNFTEYENTPRDQWRAETIARIALADEGACDWEWGCEEDW</sequence>
<dbReference type="Proteomes" id="UP000886523">
    <property type="component" value="Unassembled WGS sequence"/>
</dbReference>
<dbReference type="OrthoDB" id="66881at2759"/>
<dbReference type="InterPro" id="IPR050346">
    <property type="entry name" value="FMO-like"/>
</dbReference>
<dbReference type="InterPro" id="IPR020946">
    <property type="entry name" value="Flavin_mOase-like"/>
</dbReference>
<evidence type="ECO:0000256" key="2">
    <source>
        <dbReference type="ARBA" id="ARBA00022630"/>
    </source>
</evidence>
<feature type="signal peptide" evidence="5">
    <location>
        <begin position="1"/>
        <end position="19"/>
    </location>
</feature>
<reference evidence="6" key="1">
    <citation type="journal article" date="2020" name="Nat. Commun.">
        <title>Large-scale genome sequencing of mycorrhizal fungi provides insights into the early evolution of symbiotic traits.</title>
        <authorList>
            <person name="Miyauchi S."/>
            <person name="Kiss E."/>
            <person name="Kuo A."/>
            <person name="Drula E."/>
            <person name="Kohler A."/>
            <person name="Sanchez-Garcia M."/>
            <person name="Morin E."/>
            <person name="Andreopoulos B."/>
            <person name="Barry K.W."/>
            <person name="Bonito G."/>
            <person name="Buee M."/>
            <person name="Carver A."/>
            <person name="Chen C."/>
            <person name="Cichocki N."/>
            <person name="Clum A."/>
            <person name="Culley D."/>
            <person name="Crous P.W."/>
            <person name="Fauchery L."/>
            <person name="Girlanda M."/>
            <person name="Hayes R.D."/>
            <person name="Keri Z."/>
            <person name="LaButti K."/>
            <person name="Lipzen A."/>
            <person name="Lombard V."/>
            <person name="Magnuson J."/>
            <person name="Maillard F."/>
            <person name="Murat C."/>
            <person name="Nolan M."/>
            <person name="Ohm R.A."/>
            <person name="Pangilinan J."/>
            <person name="Pereira M.F."/>
            <person name="Perotto S."/>
            <person name="Peter M."/>
            <person name="Pfister S."/>
            <person name="Riley R."/>
            <person name="Sitrit Y."/>
            <person name="Stielow J.B."/>
            <person name="Szollosi G."/>
            <person name="Zifcakova L."/>
            <person name="Stursova M."/>
            <person name="Spatafora J.W."/>
            <person name="Tedersoo L."/>
            <person name="Vaario L.M."/>
            <person name="Yamada A."/>
            <person name="Yan M."/>
            <person name="Wang P."/>
            <person name="Xu J."/>
            <person name="Bruns T."/>
            <person name="Baldrian P."/>
            <person name="Vilgalys R."/>
            <person name="Dunand C."/>
            <person name="Henrissat B."/>
            <person name="Grigoriev I.V."/>
            <person name="Hibbett D."/>
            <person name="Nagy L.G."/>
            <person name="Martin F.M."/>
        </authorList>
    </citation>
    <scope>NUCLEOTIDE SEQUENCE</scope>
    <source>
        <strain evidence="6">UP504</strain>
    </source>
</reference>
<accession>A0A9P6DRT1</accession>
<proteinExistence type="inferred from homology"/>
<dbReference type="InterPro" id="IPR036188">
    <property type="entry name" value="FAD/NAD-bd_sf"/>
</dbReference>
<evidence type="ECO:0000256" key="3">
    <source>
        <dbReference type="ARBA" id="ARBA00022827"/>
    </source>
</evidence>
<keyword evidence="4" id="KW-0560">Oxidoreductase</keyword>
<name>A0A9P6DRT1_9AGAM</name>
<comment type="similarity">
    <text evidence="1">Belongs to the FMO family.</text>
</comment>
<keyword evidence="2" id="KW-0285">Flavoprotein</keyword>
<dbReference type="GO" id="GO:0050660">
    <property type="term" value="F:flavin adenine dinucleotide binding"/>
    <property type="evidence" value="ECO:0007669"/>
    <property type="project" value="InterPro"/>
</dbReference>
<organism evidence="6 7">
    <name type="scientific">Hydnum rufescens UP504</name>
    <dbReference type="NCBI Taxonomy" id="1448309"/>
    <lineage>
        <taxon>Eukaryota</taxon>
        <taxon>Fungi</taxon>
        <taxon>Dikarya</taxon>
        <taxon>Basidiomycota</taxon>
        <taxon>Agaricomycotina</taxon>
        <taxon>Agaricomycetes</taxon>
        <taxon>Cantharellales</taxon>
        <taxon>Hydnaceae</taxon>
        <taxon>Hydnum</taxon>
    </lineage>
</organism>
<evidence type="ECO:0000256" key="4">
    <source>
        <dbReference type="ARBA" id="ARBA00023002"/>
    </source>
</evidence>
<gene>
    <name evidence="6" type="ORF">BS47DRAFT_1346757</name>
</gene>
<dbReference type="GO" id="GO:0050661">
    <property type="term" value="F:NADP binding"/>
    <property type="evidence" value="ECO:0007669"/>
    <property type="project" value="InterPro"/>
</dbReference>
<dbReference type="Gene3D" id="3.50.50.60">
    <property type="entry name" value="FAD/NAD(P)-binding domain"/>
    <property type="match status" value="2"/>
</dbReference>